<name>J0LGS1_AURST</name>
<gene>
    <name evidence="1" type="ORF">AURDEDRAFT_188185</name>
</gene>
<evidence type="ECO:0000313" key="1">
    <source>
        <dbReference type="EMBL" id="EJD36968.1"/>
    </source>
</evidence>
<protein>
    <recommendedName>
        <fullName evidence="3">F-box domain-containing protein</fullName>
    </recommendedName>
</protein>
<organism evidence="1 2">
    <name type="scientific">Auricularia subglabra (strain TFB-10046 / SS5)</name>
    <name type="common">White-rot fungus</name>
    <name type="synonym">Auricularia delicata (strain TFB10046)</name>
    <dbReference type="NCBI Taxonomy" id="717982"/>
    <lineage>
        <taxon>Eukaryota</taxon>
        <taxon>Fungi</taxon>
        <taxon>Dikarya</taxon>
        <taxon>Basidiomycota</taxon>
        <taxon>Agaricomycotina</taxon>
        <taxon>Agaricomycetes</taxon>
        <taxon>Auriculariales</taxon>
        <taxon>Auriculariaceae</taxon>
        <taxon>Auricularia</taxon>
    </lineage>
</organism>
<keyword evidence="2" id="KW-1185">Reference proteome</keyword>
<dbReference type="EMBL" id="JH687849">
    <property type="protein sequence ID" value="EJD36968.1"/>
    <property type="molecule type" value="Genomic_DNA"/>
</dbReference>
<accession>J0LGS1</accession>
<reference evidence="2" key="1">
    <citation type="journal article" date="2012" name="Science">
        <title>The Paleozoic origin of enzymatic lignin decomposition reconstructed from 31 fungal genomes.</title>
        <authorList>
            <person name="Floudas D."/>
            <person name="Binder M."/>
            <person name="Riley R."/>
            <person name="Barry K."/>
            <person name="Blanchette R.A."/>
            <person name="Henrissat B."/>
            <person name="Martinez A.T."/>
            <person name="Otillar R."/>
            <person name="Spatafora J.W."/>
            <person name="Yadav J.S."/>
            <person name="Aerts A."/>
            <person name="Benoit I."/>
            <person name="Boyd A."/>
            <person name="Carlson A."/>
            <person name="Copeland A."/>
            <person name="Coutinho P.M."/>
            <person name="de Vries R.P."/>
            <person name="Ferreira P."/>
            <person name="Findley K."/>
            <person name="Foster B."/>
            <person name="Gaskell J."/>
            <person name="Glotzer D."/>
            <person name="Gorecki P."/>
            <person name="Heitman J."/>
            <person name="Hesse C."/>
            <person name="Hori C."/>
            <person name="Igarashi K."/>
            <person name="Jurgens J.A."/>
            <person name="Kallen N."/>
            <person name="Kersten P."/>
            <person name="Kohler A."/>
            <person name="Kuees U."/>
            <person name="Kumar T.K.A."/>
            <person name="Kuo A."/>
            <person name="LaButti K."/>
            <person name="Larrondo L.F."/>
            <person name="Lindquist E."/>
            <person name="Ling A."/>
            <person name="Lombard V."/>
            <person name="Lucas S."/>
            <person name="Lundell T."/>
            <person name="Martin R."/>
            <person name="McLaughlin D.J."/>
            <person name="Morgenstern I."/>
            <person name="Morin E."/>
            <person name="Murat C."/>
            <person name="Nagy L.G."/>
            <person name="Nolan M."/>
            <person name="Ohm R.A."/>
            <person name="Patyshakuliyeva A."/>
            <person name="Rokas A."/>
            <person name="Ruiz-Duenas F.J."/>
            <person name="Sabat G."/>
            <person name="Salamov A."/>
            <person name="Samejima M."/>
            <person name="Schmutz J."/>
            <person name="Slot J.C."/>
            <person name="St John F."/>
            <person name="Stenlid J."/>
            <person name="Sun H."/>
            <person name="Sun S."/>
            <person name="Syed K."/>
            <person name="Tsang A."/>
            <person name="Wiebenga A."/>
            <person name="Young D."/>
            <person name="Pisabarro A."/>
            <person name="Eastwood D.C."/>
            <person name="Martin F."/>
            <person name="Cullen D."/>
            <person name="Grigoriev I.V."/>
            <person name="Hibbett D.S."/>
        </authorList>
    </citation>
    <scope>NUCLEOTIDE SEQUENCE [LARGE SCALE GENOMIC DNA]</scope>
    <source>
        <strain evidence="2">TFB10046</strain>
    </source>
</reference>
<dbReference type="AlphaFoldDB" id="J0LGS1"/>
<sequence>MYRQSMPPVSIAHLFPVERKAIPTLRHLTLFNDPIRHNYLVFPYVSCLYACAANTATVAVRDIPLHALETFILSSNTFSGSIRELSIVLVSPTPGPSFIMPHVREMYLEQEHIDALLSHCPNLRVLEIDIKQESFEPVQLPAPSSPHPQIEVLRFTYRGLHNLYAESLPPPAWDDWALSSSRIRSVSFTFVVPDGPDSEWGERLGELVKGLFLRMHSAAKLEWRVEHGLHA</sequence>
<dbReference type="KEGG" id="adl:AURDEDRAFT_188185"/>
<dbReference type="InParanoid" id="J0LGS1"/>
<proteinExistence type="predicted"/>
<dbReference type="Proteomes" id="UP000006514">
    <property type="component" value="Unassembled WGS sequence"/>
</dbReference>
<evidence type="ECO:0008006" key="3">
    <source>
        <dbReference type="Google" id="ProtNLM"/>
    </source>
</evidence>
<evidence type="ECO:0000313" key="2">
    <source>
        <dbReference type="Proteomes" id="UP000006514"/>
    </source>
</evidence>
<dbReference type="SUPFAM" id="SSF52047">
    <property type="entry name" value="RNI-like"/>
    <property type="match status" value="1"/>
</dbReference>